<sequence>MDYGDRIAEACLQHFRTLPKHGKPREGQQWTVLAAFIKEDKRNSLNVVALGTGTSCLGSSQMCKDGRMVHDAHAEVIARRAFIRYLYFELMKIHMKDTGTSTIFTLDKETGCCKLREGIRFHFYVTDPPCGDATIFPIMTTIPKEDGCQLDEFCAKRRKICENTISRDLLFNDTNRTGAKCVPGEKQDPHHTGSGYHEIGSLRTKPGRGERTHSMSCSDKIMRWNVMGWQGSLVNLFLSSPIYISVIVCGPNSNLSALERALVGRIDKPKITALLKETKFVTSAPQIITSSCVFQYQKPYYGSDLKPCGSAVAWSDVPQNAHAVIAKTGFRLGTTRKSQHLPQASSCISRVNLLKLFMKIFSALHSNYLICRKISEQDSCVSYGDYKNLSEEYVQTWQKLRESCFSNWLKHNLCFDNFTV</sequence>
<evidence type="ECO:0000256" key="11">
    <source>
        <dbReference type="ARBA" id="ARBA00047635"/>
    </source>
</evidence>
<evidence type="ECO:0000313" key="14">
    <source>
        <dbReference type="EMBL" id="CAK8684028.1"/>
    </source>
</evidence>
<reference evidence="14 15" key="1">
    <citation type="submission" date="2024-02" db="EMBL/GenBank/DDBJ databases">
        <authorList>
            <person name="Daric V."/>
            <person name="Darras S."/>
        </authorList>
    </citation>
    <scope>NUCLEOTIDE SEQUENCE [LARGE SCALE GENOMIC DNA]</scope>
</reference>
<dbReference type="Pfam" id="PF02137">
    <property type="entry name" value="A_deamin"/>
    <property type="match status" value="1"/>
</dbReference>
<dbReference type="Proteomes" id="UP001642483">
    <property type="component" value="Unassembled WGS sequence"/>
</dbReference>
<evidence type="ECO:0000256" key="5">
    <source>
        <dbReference type="ARBA" id="ARBA00037026"/>
    </source>
</evidence>
<evidence type="ECO:0000256" key="7">
    <source>
        <dbReference type="ARBA" id="ARBA00038326"/>
    </source>
</evidence>
<dbReference type="InterPro" id="IPR002466">
    <property type="entry name" value="A_deamin"/>
</dbReference>
<evidence type="ECO:0000313" key="15">
    <source>
        <dbReference type="Proteomes" id="UP001642483"/>
    </source>
</evidence>
<dbReference type="SMART" id="SM00552">
    <property type="entry name" value="ADEAMc"/>
    <property type="match status" value="1"/>
</dbReference>
<accession>A0ABP0FXK9</accession>
<feature type="domain" description="A to I editase" evidence="13">
    <location>
        <begin position="49"/>
        <end position="418"/>
    </location>
</feature>
<gene>
    <name evidence="14" type="ORF">CVLEPA_LOCUS15032</name>
</gene>
<keyword evidence="15" id="KW-1185">Reference proteome</keyword>
<comment type="function">
    <text evidence="6">Specifically deaminates adenosine-37 to inosine in tRNA-Ala.</text>
</comment>
<evidence type="ECO:0000259" key="13">
    <source>
        <dbReference type="PROSITE" id="PS50141"/>
    </source>
</evidence>
<protein>
    <recommendedName>
        <fullName evidence="9">tRNA-specific adenosine deaminase 1</fullName>
        <ecNumber evidence="8">3.5.4.34</ecNumber>
    </recommendedName>
    <alternativeName>
        <fullName evidence="10">tRNA-specific adenosine-37 deaminase</fullName>
    </alternativeName>
</protein>
<keyword evidence="1" id="KW-0819">tRNA processing</keyword>
<dbReference type="EMBL" id="CAWYQH010000097">
    <property type="protein sequence ID" value="CAK8684028.1"/>
    <property type="molecule type" value="Genomic_DNA"/>
</dbReference>
<evidence type="ECO:0000256" key="2">
    <source>
        <dbReference type="ARBA" id="ARBA00022723"/>
    </source>
</evidence>
<organism evidence="14 15">
    <name type="scientific">Clavelina lepadiformis</name>
    <name type="common">Light-bulb sea squirt</name>
    <name type="synonym">Ascidia lepadiformis</name>
    <dbReference type="NCBI Taxonomy" id="159417"/>
    <lineage>
        <taxon>Eukaryota</taxon>
        <taxon>Metazoa</taxon>
        <taxon>Chordata</taxon>
        <taxon>Tunicata</taxon>
        <taxon>Ascidiacea</taxon>
        <taxon>Aplousobranchia</taxon>
        <taxon>Clavelinidae</taxon>
        <taxon>Clavelina</taxon>
    </lineage>
</organism>
<evidence type="ECO:0000256" key="9">
    <source>
        <dbReference type="ARBA" id="ARBA00040502"/>
    </source>
</evidence>
<evidence type="ECO:0000256" key="10">
    <source>
        <dbReference type="ARBA" id="ARBA00041760"/>
    </source>
</evidence>
<comment type="similarity">
    <text evidence="7">Belongs to the ADAT1 family.</text>
</comment>
<evidence type="ECO:0000256" key="1">
    <source>
        <dbReference type="ARBA" id="ARBA00022694"/>
    </source>
</evidence>
<dbReference type="PANTHER" id="PTHR46516:SF1">
    <property type="entry name" value="TRNA-SPECIFIC ADENOSINE DEAMINASE 1"/>
    <property type="match status" value="1"/>
</dbReference>
<evidence type="ECO:0000256" key="8">
    <source>
        <dbReference type="ARBA" id="ARBA00038940"/>
    </source>
</evidence>
<dbReference type="EC" id="3.5.4.34" evidence="8"/>
<feature type="region of interest" description="Disordered" evidence="12">
    <location>
        <begin position="181"/>
        <end position="212"/>
    </location>
</feature>
<proteinExistence type="inferred from homology"/>
<evidence type="ECO:0000256" key="12">
    <source>
        <dbReference type="SAM" id="MobiDB-lite"/>
    </source>
</evidence>
<comment type="caution">
    <text evidence="14">The sequence shown here is derived from an EMBL/GenBank/DDBJ whole genome shotgun (WGS) entry which is preliminary data.</text>
</comment>
<keyword evidence="3" id="KW-0378">Hydrolase</keyword>
<comment type="cofactor">
    <cofactor evidence="5">
        <name>1D-myo-inositol hexakisphosphate</name>
        <dbReference type="ChEBI" id="CHEBI:58130"/>
    </cofactor>
</comment>
<evidence type="ECO:0000256" key="3">
    <source>
        <dbReference type="ARBA" id="ARBA00022801"/>
    </source>
</evidence>
<evidence type="ECO:0000256" key="6">
    <source>
        <dbReference type="ARBA" id="ARBA00037784"/>
    </source>
</evidence>
<evidence type="ECO:0000256" key="4">
    <source>
        <dbReference type="ARBA" id="ARBA00022833"/>
    </source>
</evidence>
<keyword evidence="4" id="KW-0862">Zinc</keyword>
<comment type="catalytic activity">
    <reaction evidence="11">
        <text>adenosine(37) in tRNA(Ala) + H2O + H(+) = inosine(37) in tRNA(Ala) + NH4(+)</text>
        <dbReference type="Rhea" id="RHEA:50968"/>
        <dbReference type="Rhea" id="RHEA-COMP:12855"/>
        <dbReference type="Rhea" id="RHEA-COMP:12856"/>
        <dbReference type="ChEBI" id="CHEBI:15377"/>
        <dbReference type="ChEBI" id="CHEBI:15378"/>
        <dbReference type="ChEBI" id="CHEBI:28938"/>
        <dbReference type="ChEBI" id="CHEBI:74411"/>
        <dbReference type="ChEBI" id="CHEBI:82852"/>
        <dbReference type="EC" id="3.5.4.34"/>
    </reaction>
</comment>
<name>A0ABP0FXK9_CLALP</name>
<keyword evidence="2" id="KW-0479">Metal-binding</keyword>
<dbReference type="PANTHER" id="PTHR46516">
    <property type="entry name" value="TRNA-SPECIFIC ADENOSINE DEAMINASE 1"/>
    <property type="match status" value="1"/>
</dbReference>
<dbReference type="PROSITE" id="PS50141">
    <property type="entry name" value="A_DEAMIN_EDITASE"/>
    <property type="match status" value="1"/>
</dbReference>